<evidence type="ECO:0000256" key="6">
    <source>
        <dbReference type="SAM" id="Phobius"/>
    </source>
</evidence>
<dbReference type="Pfam" id="PF00420">
    <property type="entry name" value="Oxidored_q2"/>
    <property type="match status" value="1"/>
</dbReference>
<dbReference type="EMBL" id="AP021874">
    <property type="protein sequence ID" value="BBO66700.1"/>
    <property type="molecule type" value="Genomic_DNA"/>
</dbReference>
<dbReference type="PANTHER" id="PTHR38601:SF1">
    <property type="entry name" value="HYDROGENASE-4 COMPONENT E"/>
    <property type="match status" value="1"/>
</dbReference>
<organism evidence="7 8">
    <name type="scientific">Desulfosarcina alkanivorans</name>
    <dbReference type="NCBI Taxonomy" id="571177"/>
    <lineage>
        <taxon>Bacteria</taxon>
        <taxon>Pseudomonadati</taxon>
        <taxon>Thermodesulfobacteriota</taxon>
        <taxon>Desulfobacteria</taxon>
        <taxon>Desulfobacterales</taxon>
        <taxon>Desulfosarcinaceae</taxon>
        <taxon>Desulfosarcina</taxon>
    </lineage>
</organism>
<dbReference type="Proteomes" id="UP000427906">
    <property type="component" value="Chromosome"/>
</dbReference>
<accession>A0A5K7YF96</accession>
<evidence type="ECO:0008006" key="9">
    <source>
        <dbReference type="Google" id="ProtNLM"/>
    </source>
</evidence>
<gene>
    <name evidence="7" type="ORF">DSCA_06300</name>
</gene>
<dbReference type="GO" id="GO:0005886">
    <property type="term" value="C:plasma membrane"/>
    <property type="evidence" value="ECO:0007669"/>
    <property type="project" value="UniProtKB-SubCell"/>
</dbReference>
<evidence type="ECO:0000313" key="8">
    <source>
        <dbReference type="Proteomes" id="UP000427906"/>
    </source>
</evidence>
<dbReference type="InterPro" id="IPR038730">
    <property type="entry name" value="HyfE-like"/>
</dbReference>
<dbReference type="AlphaFoldDB" id="A0A5K7YF96"/>
<keyword evidence="8" id="KW-1185">Reference proteome</keyword>
<keyword evidence="4 6" id="KW-1133">Transmembrane helix</keyword>
<evidence type="ECO:0000256" key="4">
    <source>
        <dbReference type="ARBA" id="ARBA00022989"/>
    </source>
</evidence>
<feature type="transmembrane region" description="Helical" evidence="6">
    <location>
        <begin position="89"/>
        <end position="108"/>
    </location>
</feature>
<keyword evidence="3 6" id="KW-0812">Transmembrane</keyword>
<dbReference type="PANTHER" id="PTHR38601">
    <property type="entry name" value="HYDROGENASE-4 COMPONENT E"/>
    <property type="match status" value="1"/>
</dbReference>
<feature type="transmembrane region" description="Helical" evidence="6">
    <location>
        <begin position="173"/>
        <end position="193"/>
    </location>
</feature>
<protein>
    <recommendedName>
        <fullName evidence="9">Hydrogenase</fullName>
    </recommendedName>
</protein>
<feature type="transmembrane region" description="Helical" evidence="6">
    <location>
        <begin position="145"/>
        <end position="166"/>
    </location>
</feature>
<feature type="transmembrane region" description="Helical" evidence="6">
    <location>
        <begin position="120"/>
        <end position="139"/>
    </location>
</feature>
<dbReference type="OrthoDB" id="5298295at2"/>
<evidence type="ECO:0000256" key="2">
    <source>
        <dbReference type="ARBA" id="ARBA00022475"/>
    </source>
</evidence>
<sequence>MIHPVDTILSLALLSILFSFGSSRLPGLIKVMAFQGVVVCIVPLFIGHQMSTGGIVFTIVTLTIRGIVIPGCIYLAIKRVAIGREVEPIVGYHASILAGLLLVVGATFASHRIIVPYSGLSALLLPTAISLLGAGMFLLMARRNAIAMVLGYIMMENGIYLVGTSFSMRARHIVEFGILLDVLAGVMIMAVILQNIKQTFDDVDTARLRTLKE</sequence>
<reference evidence="7 8" key="1">
    <citation type="submission" date="2019-11" db="EMBL/GenBank/DDBJ databases">
        <title>Comparative genomics of hydrocarbon-degrading Desulfosarcina strains.</title>
        <authorList>
            <person name="Watanabe M."/>
            <person name="Kojima H."/>
            <person name="Fukui M."/>
        </authorList>
    </citation>
    <scope>NUCLEOTIDE SEQUENCE [LARGE SCALE GENOMIC DNA]</scope>
    <source>
        <strain evidence="7 8">PL12</strain>
    </source>
</reference>
<evidence type="ECO:0000256" key="3">
    <source>
        <dbReference type="ARBA" id="ARBA00022692"/>
    </source>
</evidence>
<feature type="transmembrane region" description="Helical" evidence="6">
    <location>
        <begin position="31"/>
        <end position="48"/>
    </location>
</feature>
<dbReference type="InterPro" id="IPR039428">
    <property type="entry name" value="NUOK/Mnh_C1-like"/>
</dbReference>
<keyword evidence="2" id="KW-1003">Cell membrane</keyword>
<evidence type="ECO:0000256" key="5">
    <source>
        <dbReference type="ARBA" id="ARBA00023136"/>
    </source>
</evidence>
<name>A0A5K7YF96_9BACT</name>
<dbReference type="KEGG" id="dalk:DSCA_06300"/>
<dbReference type="RefSeq" id="WP_155315035.1">
    <property type="nucleotide sequence ID" value="NZ_AP021874.1"/>
</dbReference>
<dbReference type="Gene3D" id="1.10.287.3510">
    <property type="match status" value="1"/>
</dbReference>
<comment type="subcellular location">
    <subcellularLocation>
        <location evidence="1">Cell membrane</location>
        <topology evidence="1">Multi-pass membrane protein</topology>
    </subcellularLocation>
</comment>
<proteinExistence type="predicted"/>
<evidence type="ECO:0000256" key="1">
    <source>
        <dbReference type="ARBA" id="ARBA00004651"/>
    </source>
</evidence>
<evidence type="ECO:0000313" key="7">
    <source>
        <dbReference type="EMBL" id="BBO66700.1"/>
    </source>
</evidence>
<feature type="transmembrane region" description="Helical" evidence="6">
    <location>
        <begin position="55"/>
        <end position="77"/>
    </location>
</feature>
<keyword evidence="5 6" id="KW-0472">Membrane</keyword>